<dbReference type="PANTHER" id="PTHR43191">
    <property type="entry name" value="RRNA METHYLTRANSFERASE 3"/>
    <property type="match status" value="1"/>
</dbReference>
<dbReference type="InterPro" id="IPR001537">
    <property type="entry name" value="SpoU_MeTrfase"/>
</dbReference>
<dbReference type="Pfam" id="PF00588">
    <property type="entry name" value="SpoU_methylase"/>
    <property type="match status" value="1"/>
</dbReference>
<dbReference type="GO" id="GO:0032259">
    <property type="term" value="P:methylation"/>
    <property type="evidence" value="ECO:0007669"/>
    <property type="project" value="UniProtKB-KW"/>
</dbReference>
<feature type="compositionally biased region" description="Low complexity" evidence="3">
    <location>
        <begin position="115"/>
        <end position="124"/>
    </location>
</feature>
<evidence type="ECO:0000313" key="6">
    <source>
        <dbReference type="Proteomes" id="UP000002630"/>
    </source>
</evidence>
<evidence type="ECO:0000313" key="5">
    <source>
        <dbReference type="EMBL" id="CBJ29887.1"/>
    </source>
</evidence>
<dbReference type="InterPro" id="IPR029028">
    <property type="entry name" value="Alpha/beta_knot_MTases"/>
</dbReference>
<feature type="region of interest" description="Disordered" evidence="3">
    <location>
        <begin position="322"/>
        <end position="356"/>
    </location>
</feature>
<evidence type="ECO:0000256" key="1">
    <source>
        <dbReference type="ARBA" id="ARBA00022603"/>
    </source>
</evidence>
<dbReference type="EMBL" id="FN648172">
    <property type="protein sequence ID" value="CBJ29887.1"/>
    <property type="molecule type" value="Genomic_DNA"/>
</dbReference>
<dbReference type="Gene3D" id="3.40.1280.10">
    <property type="match status" value="1"/>
</dbReference>
<dbReference type="EMBL" id="FN649756">
    <property type="protein sequence ID" value="CBJ29887.1"/>
    <property type="molecule type" value="Genomic_DNA"/>
</dbReference>
<name>D7FM64_ECTSI</name>
<accession>D7FM64</accession>
<feature type="region of interest" description="Disordered" evidence="3">
    <location>
        <begin position="95"/>
        <end position="127"/>
    </location>
</feature>
<dbReference type="AlphaFoldDB" id="D7FM64"/>
<organism evidence="5 6">
    <name type="scientific">Ectocarpus siliculosus</name>
    <name type="common">Brown alga</name>
    <name type="synonym">Conferva siliculosa</name>
    <dbReference type="NCBI Taxonomy" id="2880"/>
    <lineage>
        <taxon>Eukaryota</taxon>
        <taxon>Sar</taxon>
        <taxon>Stramenopiles</taxon>
        <taxon>Ochrophyta</taxon>
        <taxon>PX clade</taxon>
        <taxon>Phaeophyceae</taxon>
        <taxon>Ectocarpales</taxon>
        <taxon>Ectocarpaceae</taxon>
        <taxon>Ectocarpus</taxon>
    </lineage>
</organism>
<dbReference type="SUPFAM" id="SSF75217">
    <property type="entry name" value="alpha/beta knot"/>
    <property type="match status" value="1"/>
</dbReference>
<evidence type="ECO:0000256" key="3">
    <source>
        <dbReference type="SAM" id="MobiDB-lite"/>
    </source>
</evidence>
<protein>
    <recommendedName>
        <fullName evidence="4">tRNA/rRNA methyltransferase SpoU type domain-containing protein</fullName>
    </recommendedName>
</protein>
<gene>
    <name evidence="5" type="ORF">Esi_0164_0023</name>
</gene>
<dbReference type="eggNOG" id="KOG0838">
    <property type="taxonomic scope" value="Eukaryota"/>
</dbReference>
<dbReference type="InterPro" id="IPR051259">
    <property type="entry name" value="rRNA_Methyltransferase"/>
</dbReference>
<feature type="compositionally biased region" description="Basic and acidic residues" evidence="3">
    <location>
        <begin position="187"/>
        <end position="206"/>
    </location>
</feature>
<dbReference type="InParanoid" id="D7FM64"/>
<dbReference type="PANTHER" id="PTHR43191:SF7">
    <property type="entry name" value="OBP33PEP LIKE PROTEIN"/>
    <property type="match status" value="1"/>
</dbReference>
<reference evidence="5 6" key="1">
    <citation type="journal article" date="2010" name="Nature">
        <title>The Ectocarpus genome and the independent evolution of multicellularity in brown algae.</title>
        <authorList>
            <person name="Cock J.M."/>
            <person name="Sterck L."/>
            <person name="Rouze P."/>
            <person name="Scornet D."/>
            <person name="Allen A.E."/>
            <person name="Amoutzias G."/>
            <person name="Anthouard V."/>
            <person name="Artiguenave F."/>
            <person name="Aury J.M."/>
            <person name="Badger J.H."/>
            <person name="Beszteri B."/>
            <person name="Billiau K."/>
            <person name="Bonnet E."/>
            <person name="Bothwell J.H."/>
            <person name="Bowler C."/>
            <person name="Boyen C."/>
            <person name="Brownlee C."/>
            <person name="Carrano C.J."/>
            <person name="Charrier B."/>
            <person name="Cho G.Y."/>
            <person name="Coelho S.M."/>
            <person name="Collen J."/>
            <person name="Corre E."/>
            <person name="Da Silva C."/>
            <person name="Delage L."/>
            <person name="Delaroque N."/>
            <person name="Dittami S.M."/>
            <person name="Doulbeau S."/>
            <person name="Elias M."/>
            <person name="Farnham G."/>
            <person name="Gachon C.M."/>
            <person name="Gschloessl B."/>
            <person name="Heesch S."/>
            <person name="Jabbari K."/>
            <person name="Jubin C."/>
            <person name="Kawai H."/>
            <person name="Kimura K."/>
            <person name="Kloareg B."/>
            <person name="Kupper F.C."/>
            <person name="Lang D."/>
            <person name="Le Bail A."/>
            <person name="Leblanc C."/>
            <person name="Lerouge P."/>
            <person name="Lohr M."/>
            <person name="Lopez P.J."/>
            <person name="Martens C."/>
            <person name="Maumus F."/>
            <person name="Michel G."/>
            <person name="Miranda-Saavedra D."/>
            <person name="Morales J."/>
            <person name="Moreau H."/>
            <person name="Motomura T."/>
            <person name="Nagasato C."/>
            <person name="Napoli C.A."/>
            <person name="Nelson D.R."/>
            <person name="Nyvall-Collen P."/>
            <person name="Peters A.F."/>
            <person name="Pommier C."/>
            <person name="Potin P."/>
            <person name="Poulain J."/>
            <person name="Quesneville H."/>
            <person name="Read B."/>
            <person name="Rensing S.A."/>
            <person name="Ritter A."/>
            <person name="Rousvoal S."/>
            <person name="Samanta M."/>
            <person name="Samson G."/>
            <person name="Schroeder D.C."/>
            <person name="Segurens B."/>
            <person name="Strittmatter M."/>
            <person name="Tonon T."/>
            <person name="Tregear J.W."/>
            <person name="Valentin K."/>
            <person name="von Dassow P."/>
            <person name="Yamagishi T."/>
            <person name="Van de Peer Y."/>
            <person name="Wincker P."/>
        </authorList>
    </citation>
    <scope>NUCLEOTIDE SEQUENCE [LARGE SCALE GENOMIC DNA]</scope>
    <source>
        <strain evidence="6">Ec32 / CCAP1310/4</strain>
    </source>
</reference>
<dbReference type="GO" id="GO:0008173">
    <property type="term" value="F:RNA methyltransferase activity"/>
    <property type="evidence" value="ECO:0007669"/>
    <property type="project" value="InterPro"/>
</dbReference>
<dbReference type="GO" id="GO:0006396">
    <property type="term" value="P:RNA processing"/>
    <property type="evidence" value="ECO:0007669"/>
    <property type="project" value="InterPro"/>
</dbReference>
<evidence type="ECO:0000256" key="2">
    <source>
        <dbReference type="ARBA" id="ARBA00022679"/>
    </source>
</evidence>
<dbReference type="GO" id="GO:0003723">
    <property type="term" value="F:RNA binding"/>
    <property type="evidence" value="ECO:0007669"/>
    <property type="project" value="InterPro"/>
</dbReference>
<evidence type="ECO:0000259" key="4">
    <source>
        <dbReference type="Pfam" id="PF00588"/>
    </source>
</evidence>
<proteinExistence type="predicted"/>
<feature type="compositionally biased region" description="Low complexity" evidence="3">
    <location>
        <begin position="159"/>
        <end position="168"/>
    </location>
</feature>
<dbReference type="OrthoDB" id="270651at2759"/>
<feature type="compositionally biased region" description="Low complexity" evidence="3">
    <location>
        <begin position="176"/>
        <end position="185"/>
    </location>
</feature>
<keyword evidence="2" id="KW-0808">Transferase</keyword>
<dbReference type="STRING" id="2880.D7FM64"/>
<dbReference type="InterPro" id="IPR029026">
    <property type="entry name" value="tRNA_m1G_MTases_N"/>
</dbReference>
<keyword evidence="6" id="KW-1185">Reference proteome</keyword>
<keyword evidence="1" id="KW-0489">Methyltransferase</keyword>
<dbReference type="Proteomes" id="UP000002630">
    <property type="component" value="Linkage Group LG31"/>
</dbReference>
<feature type="region of interest" description="Disordered" evidence="3">
    <location>
        <begin position="159"/>
        <end position="206"/>
    </location>
</feature>
<feature type="domain" description="tRNA/rRNA methyltransferase SpoU type" evidence="4">
    <location>
        <begin position="16"/>
        <end position="92"/>
    </location>
</feature>
<sequence>MREHNAAVDLMSAVAYLVLANPSSKNNLGTLIRCGAAFAVEEVIVVGAFKWSTHGAHGSHKHLRYRCFDDWETAATFLRDEKGCDLCGVVNQSQIQPQRRDSPVGREPPPPAPPRGSVVPVSAPESTTAATNFAAQGESGPGVDSSSASLPLTNIPAAEQGAGSAASEFSEERFLRSSSSSSSSSQEEERVPEERLREGSNKEDRPTVIASTAVRRRPFRRSTAFLVGHGNRLDHEALDVCDFFVHVEQASESPMELAAPVTTSIALHHFTAWANYEERHFTGEKFNVDVEAARRHPPIQKDKNALAEERVRLREERLAADPLEGAASLGDESSQGGGGLGWLAGVEGDATANGDY</sequence>